<dbReference type="EMBL" id="SMFX01000001">
    <property type="protein sequence ID" value="TCK18763.1"/>
    <property type="molecule type" value="Genomic_DNA"/>
</dbReference>
<dbReference type="Proteomes" id="UP000295707">
    <property type="component" value="Unassembled WGS sequence"/>
</dbReference>
<sequence length="112" mass="12797">MSDETPCYSKTDLLQQTARISWQELERHFARGVVLQVDPALDLVEVATRFVNDDRETVEGWLTSGQVRHLPDDIARDWNARNPELWAAVVAPWIVVQEHETRRAGGIDTPAY</sequence>
<name>A0A4R1HDQ1_9GAMM</name>
<evidence type="ECO:0000313" key="2">
    <source>
        <dbReference type="Proteomes" id="UP000295707"/>
    </source>
</evidence>
<gene>
    <name evidence="1" type="ORF">DFR30_2047</name>
</gene>
<organism evidence="1 2">
    <name type="scientific">Thiogranum longum</name>
    <dbReference type="NCBI Taxonomy" id="1537524"/>
    <lineage>
        <taxon>Bacteria</taxon>
        <taxon>Pseudomonadati</taxon>
        <taxon>Pseudomonadota</taxon>
        <taxon>Gammaproteobacteria</taxon>
        <taxon>Chromatiales</taxon>
        <taxon>Ectothiorhodospiraceae</taxon>
        <taxon>Thiogranum</taxon>
    </lineage>
</organism>
<evidence type="ECO:0000313" key="1">
    <source>
        <dbReference type="EMBL" id="TCK18763.1"/>
    </source>
</evidence>
<proteinExistence type="predicted"/>
<dbReference type="OrthoDB" id="195194at2"/>
<dbReference type="Pfam" id="PF10052">
    <property type="entry name" value="DUF2288"/>
    <property type="match status" value="1"/>
</dbReference>
<dbReference type="AlphaFoldDB" id="A0A4R1HDQ1"/>
<keyword evidence="2" id="KW-1185">Reference proteome</keyword>
<comment type="caution">
    <text evidence="1">The sequence shown here is derived from an EMBL/GenBank/DDBJ whole genome shotgun (WGS) entry which is preliminary data.</text>
</comment>
<protein>
    <recommendedName>
        <fullName evidence="3">DUF2288 family protein</fullName>
    </recommendedName>
</protein>
<dbReference type="RefSeq" id="WP_132972848.1">
    <property type="nucleotide sequence ID" value="NZ_SMFX01000001.1"/>
</dbReference>
<reference evidence="1 2" key="1">
    <citation type="submission" date="2019-03" db="EMBL/GenBank/DDBJ databases">
        <title>Genomic Encyclopedia of Type Strains, Phase IV (KMG-IV): sequencing the most valuable type-strain genomes for metagenomic binning, comparative biology and taxonomic classification.</title>
        <authorList>
            <person name="Goeker M."/>
        </authorList>
    </citation>
    <scope>NUCLEOTIDE SEQUENCE [LARGE SCALE GENOMIC DNA]</scope>
    <source>
        <strain evidence="1 2">DSM 19610</strain>
    </source>
</reference>
<accession>A0A4R1HDQ1</accession>
<dbReference type="InterPro" id="IPR018741">
    <property type="entry name" value="DUF2288"/>
</dbReference>
<evidence type="ECO:0008006" key="3">
    <source>
        <dbReference type="Google" id="ProtNLM"/>
    </source>
</evidence>